<accession>A0ABN7VXF6</accession>
<gene>
    <name evidence="1" type="ORF">GMARGA_LOCUS23846</name>
</gene>
<evidence type="ECO:0000313" key="2">
    <source>
        <dbReference type="Proteomes" id="UP000789901"/>
    </source>
</evidence>
<reference evidence="1 2" key="1">
    <citation type="submission" date="2021-06" db="EMBL/GenBank/DDBJ databases">
        <authorList>
            <person name="Kallberg Y."/>
            <person name="Tangrot J."/>
            <person name="Rosling A."/>
        </authorList>
    </citation>
    <scope>NUCLEOTIDE SEQUENCE [LARGE SCALE GENOMIC DNA]</scope>
    <source>
        <strain evidence="1 2">120-4 pot B 10/14</strain>
    </source>
</reference>
<organism evidence="1 2">
    <name type="scientific">Gigaspora margarita</name>
    <dbReference type="NCBI Taxonomy" id="4874"/>
    <lineage>
        <taxon>Eukaryota</taxon>
        <taxon>Fungi</taxon>
        <taxon>Fungi incertae sedis</taxon>
        <taxon>Mucoromycota</taxon>
        <taxon>Glomeromycotina</taxon>
        <taxon>Glomeromycetes</taxon>
        <taxon>Diversisporales</taxon>
        <taxon>Gigasporaceae</taxon>
        <taxon>Gigaspora</taxon>
    </lineage>
</organism>
<proteinExistence type="predicted"/>
<protein>
    <submittedName>
        <fullName evidence="1">39056_t:CDS:1</fullName>
    </submittedName>
</protein>
<keyword evidence="2" id="KW-1185">Reference proteome</keyword>
<sequence length="148" mass="17079">MTYFIGQLKEQEEEIVKNKKKVKTIHNQIAIENQQSIQNALETMDTQKNNQNSKNSLLLPKSKMKSALQLETNTQPNEEVLSQTITTMLDKIRKVKEVEVNNKQHMTGDIEIDRFDDTQFGIEEEIVANSREGQMLYSEAVKKLLPQT</sequence>
<comment type="caution">
    <text evidence="1">The sequence shown here is derived from an EMBL/GenBank/DDBJ whole genome shotgun (WGS) entry which is preliminary data.</text>
</comment>
<dbReference type="EMBL" id="CAJVQB010024556">
    <property type="protein sequence ID" value="CAG8804401.1"/>
    <property type="molecule type" value="Genomic_DNA"/>
</dbReference>
<evidence type="ECO:0000313" key="1">
    <source>
        <dbReference type="EMBL" id="CAG8804401.1"/>
    </source>
</evidence>
<name>A0ABN7VXF6_GIGMA</name>
<dbReference type="Proteomes" id="UP000789901">
    <property type="component" value="Unassembled WGS sequence"/>
</dbReference>